<evidence type="ECO:0000256" key="5">
    <source>
        <dbReference type="ARBA" id="ARBA00022801"/>
    </source>
</evidence>
<dbReference type="EMBL" id="LT629757">
    <property type="protein sequence ID" value="SDR72131.1"/>
    <property type="molecule type" value="Genomic_DNA"/>
</dbReference>
<dbReference type="InterPro" id="IPR024079">
    <property type="entry name" value="MetalloPept_cat_dom_sf"/>
</dbReference>
<dbReference type="PANTHER" id="PTHR47466">
    <property type="match status" value="1"/>
</dbReference>
<sequence length="320" mass="33993">MLTRLLPLALGAVLAVPLLAAPSQAAAPVTAVPCAGPATAATASSRVPSWRSRGSDTPVVGAADLAALRPVETSRRVLRAEVEPVLPDVVTIPVHAHVITGTHRGERTALSAARVAQVVATLNEGYAGAQSADGSSTRYAFTLASSNTRRSDAWFHAAPGSLRDERMRRALHRGRSASLNLYFTGGGRPGQQLLGWARFPWQYAARPAQDGVTINVDSLPGGRADGYNLGDTVIHEVGHWLGLLHPFQGGCKGGDLVSDTPAEAEPSYECEIGRDTCKARGLDPVTNFMDYSYDSCMDQFTPGQVARMDAAFLEYRYVAP</sequence>
<organism evidence="11 12">
    <name type="scientific">Nocardioides scoriae</name>
    <dbReference type="NCBI Taxonomy" id="642780"/>
    <lineage>
        <taxon>Bacteria</taxon>
        <taxon>Bacillati</taxon>
        <taxon>Actinomycetota</taxon>
        <taxon>Actinomycetes</taxon>
        <taxon>Propionibacteriales</taxon>
        <taxon>Nocardioidaceae</taxon>
        <taxon>Nocardioides</taxon>
    </lineage>
</organism>
<dbReference type="GO" id="GO:0046872">
    <property type="term" value="F:metal ion binding"/>
    <property type="evidence" value="ECO:0007669"/>
    <property type="project" value="UniProtKB-KW"/>
</dbReference>
<dbReference type="Proteomes" id="UP000198859">
    <property type="component" value="Chromosome I"/>
</dbReference>
<dbReference type="CDD" id="cd04275">
    <property type="entry name" value="ZnMc_pappalysin_like"/>
    <property type="match status" value="1"/>
</dbReference>
<dbReference type="GO" id="GO:0008237">
    <property type="term" value="F:metallopeptidase activity"/>
    <property type="evidence" value="ECO:0007669"/>
    <property type="project" value="UniProtKB-KW"/>
</dbReference>
<comment type="similarity">
    <text evidence="1">Belongs to the peptidase M43B family.</text>
</comment>
<keyword evidence="12" id="KW-1185">Reference proteome</keyword>
<evidence type="ECO:0000256" key="4">
    <source>
        <dbReference type="ARBA" id="ARBA00022729"/>
    </source>
</evidence>
<feature type="chain" id="PRO_5038949109" evidence="9">
    <location>
        <begin position="21"/>
        <end position="320"/>
    </location>
</feature>
<keyword evidence="4 9" id="KW-0732">Signal</keyword>
<evidence type="ECO:0000256" key="6">
    <source>
        <dbReference type="ARBA" id="ARBA00022833"/>
    </source>
</evidence>
<keyword evidence="2" id="KW-0645">Protease</keyword>
<evidence type="ECO:0000313" key="11">
    <source>
        <dbReference type="EMBL" id="SDR72131.1"/>
    </source>
</evidence>
<protein>
    <submittedName>
        <fullName evidence="11">Pregnancy-associated plasma protein-A</fullName>
    </submittedName>
</protein>
<keyword evidence="3" id="KW-0479">Metal-binding</keyword>
<dbReference type="Pfam" id="PF05572">
    <property type="entry name" value="Peptidase_M43"/>
    <property type="match status" value="1"/>
</dbReference>
<evidence type="ECO:0000256" key="7">
    <source>
        <dbReference type="ARBA" id="ARBA00023049"/>
    </source>
</evidence>
<dbReference type="PANTHER" id="PTHR47466:SF1">
    <property type="entry name" value="METALLOPROTEASE MEP1 (AFU_ORTHOLOGUE AFUA_1G07730)-RELATED"/>
    <property type="match status" value="1"/>
</dbReference>
<dbReference type="STRING" id="642780.SAMN04488570_0150"/>
<keyword evidence="6" id="KW-0862">Zinc</keyword>
<proteinExistence type="inferred from homology"/>
<dbReference type="InterPro" id="IPR008754">
    <property type="entry name" value="Peptidase_M43"/>
</dbReference>
<evidence type="ECO:0000259" key="10">
    <source>
        <dbReference type="Pfam" id="PF05572"/>
    </source>
</evidence>
<dbReference type="GO" id="GO:0006508">
    <property type="term" value="P:proteolysis"/>
    <property type="evidence" value="ECO:0007669"/>
    <property type="project" value="UniProtKB-KW"/>
</dbReference>
<evidence type="ECO:0000313" key="12">
    <source>
        <dbReference type="Proteomes" id="UP000198859"/>
    </source>
</evidence>
<accession>A0A1H1LC10</accession>
<dbReference type="AlphaFoldDB" id="A0A1H1LC10"/>
<feature type="domain" description="Peptidase M43 pregnancy-associated plasma-A" evidence="10">
    <location>
        <begin position="228"/>
        <end position="311"/>
    </location>
</feature>
<reference evidence="12" key="1">
    <citation type="submission" date="2016-10" db="EMBL/GenBank/DDBJ databases">
        <authorList>
            <person name="Varghese N."/>
            <person name="Submissions S."/>
        </authorList>
    </citation>
    <scope>NUCLEOTIDE SEQUENCE [LARGE SCALE GENOMIC DNA]</scope>
    <source>
        <strain evidence="12">DSM 22127</strain>
    </source>
</reference>
<feature type="signal peptide" evidence="9">
    <location>
        <begin position="1"/>
        <end position="20"/>
    </location>
</feature>
<evidence type="ECO:0000256" key="1">
    <source>
        <dbReference type="ARBA" id="ARBA00008721"/>
    </source>
</evidence>
<keyword evidence="7" id="KW-0482">Metalloprotease</keyword>
<keyword evidence="5" id="KW-0378">Hydrolase</keyword>
<evidence type="ECO:0000256" key="9">
    <source>
        <dbReference type="SAM" id="SignalP"/>
    </source>
</evidence>
<name>A0A1H1LC10_9ACTN</name>
<dbReference type="SUPFAM" id="SSF55486">
    <property type="entry name" value="Metalloproteases ('zincins'), catalytic domain"/>
    <property type="match status" value="1"/>
</dbReference>
<evidence type="ECO:0000256" key="8">
    <source>
        <dbReference type="ARBA" id="ARBA00023157"/>
    </source>
</evidence>
<evidence type="ECO:0000256" key="3">
    <source>
        <dbReference type="ARBA" id="ARBA00022723"/>
    </source>
</evidence>
<gene>
    <name evidence="11" type="ORF">SAMN04488570_0150</name>
</gene>
<dbReference type="Gene3D" id="3.40.390.10">
    <property type="entry name" value="Collagenase (Catalytic Domain)"/>
    <property type="match status" value="1"/>
</dbReference>
<evidence type="ECO:0000256" key="2">
    <source>
        <dbReference type="ARBA" id="ARBA00022670"/>
    </source>
</evidence>
<keyword evidence="8" id="KW-1015">Disulfide bond</keyword>